<dbReference type="AlphaFoldDB" id="A0AAD4GUD8"/>
<dbReference type="InterPro" id="IPR036514">
    <property type="entry name" value="SGNH_hydro_sf"/>
</dbReference>
<dbReference type="SUPFAM" id="SSF52266">
    <property type="entry name" value="SGNH hydrolase"/>
    <property type="match status" value="1"/>
</dbReference>
<dbReference type="Proteomes" id="UP001194746">
    <property type="component" value="Unassembled WGS sequence"/>
</dbReference>
<reference evidence="1" key="2">
    <citation type="submission" date="2020-02" db="EMBL/GenBank/DDBJ databases">
        <authorList>
            <person name="Gilchrist C.L.M."/>
            <person name="Chooi Y.-H."/>
        </authorList>
    </citation>
    <scope>NUCLEOTIDE SEQUENCE</scope>
    <source>
        <strain evidence="1">MST-FP2251</strain>
    </source>
</reference>
<accession>A0AAD4GUD8</accession>
<sequence length="219" mass="25026">MKLQKILSIQAEIQSLFTLSGDTNLHETTGDSYTSTGFNSSLRQPSLQSPMGNPPLATDGINWVGYAVNSYNSSVTFSYNFATFGATLNNSLVEQVPRDVIHQVDDFCSHYCHSTTWEPKSSIFGFWIGINDVYFTFDGDDPSTMPQLAMDSYFRLLDHLHQNCGARHFLVINVPPIARTPQFRDEDPLRRQRLHKATLQFNNLLDQTVRQWRMRNQQV</sequence>
<keyword evidence="2" id="KW-1185">Reference proteome</keyword>
<protein>
    <recommendedName>
        <fullName evidence="3">Carbohydrate esterase family 16 protein</fullName>
    </recommendedName>
</protein>
<comment type="caution">
    <text evidence="1">The sequence shown here is derived from an EMBL/GenBank/DDBJ whole genome shotgun (WGS) entry which is preliminary data.</text>
</comment>
<dbReference type="EMBL" id="VCAU01000035">
    <property type="protein sequence ID" value="KAF9889555.1"/>
    <property type="molecule type" value="Genomic_DNA"/>
</dbReference>
<gene>
    <name evidence="1" type="ORF">FE257_007265</name>
</gene>
<dbReference type="InterPro" id="IPR001087">
    <property type="entry name" value="GDSL"/>
</dbReference>
<organism evidence="1 2">
    <name type="scientific">Aspergillus nanangensis</name>
    <dbReference type="NCBI Taxonomy" id="2582783"/>
    <lineage>
        <taxon>Eukaryota</taxon>
        <taxon>Fungi</taxon>
        <taxon>Dikarya</taxon>
        <taxon>Ascomycota</taxon>
        <taxon>Pezizomycotina</taxon>
        <taxon>Eurotiomycetes</taxon>
        <taxon>Eurotiomycetidae</taxon>
        <taxon>Eurotiales</taxon>
        <taxon>Aspergillaceae</taxon>
        <taxon>Aspergillus</taxon>
        <taxon>Aspergillus subgen. Circumdati</taxon>
    </lineage>
</organism>
<evidence type="ECO:0008006" key="3">
    <source>
        <dbReference type="Google" id="ProtNLM"/>
    </source>
</evidence>
<proteinExistence type="predicted"/>
<evidence type="ECO:0000313" key="1">
    <source>
        <dbReference type="EMBL" id="KAF9889555.1"/>
    </source>
</evidence>
<evidence type="ECO:0000313" key="2">
    <source>
        <dbReference type="Proteomes" id="UP001194746"/>
    </source>
</evidence>
<reference evidence="1" key="1">
    <citation type="journal article" date="2019" name="Beilstein J. Org. Chem.">
        <title>Nanangenines: drimane sesquiterpenoids as the dominant metabolite cohort of a novel Australian fungus, Aspergillus nanangensis.</title>
        <authorList>
            <person name="Lacey H.J."/>
            <person name="Gilchrist C.L.M."/>
            <person name="Crombie A."/>
            <person name="Kalaitzis J.A."/>
            <person name="Vuong D."/>
            <person name="Rutledge P.J."/>
            <person name="Turner P."/>
            <person name="Pitt J.I."/>
            <person name="Lacey E."/>
            <person name="Chooi Y.H."/>
            <person name="Piggott A.M."/>
        </authorList>
    </citation>
    <scope>NUCLEOTIDE SEQUENCE</scope>
    <source>
        <strain evidence="1">MST-FP2251</strain>
    </source>
</reference>
<dbReference type="Gene3D" id="3.40.50.1110">
    <property type="entry name" value="SGNH hydrolase"/>
    <property type="match status" value="1"/>
</dbReference>
<dbReference type="GO" id="GO:0016788">
    <property type="term" value="F:hydrolase activity, acting on ester bonds"/>
    <property type="evidence" value="ECO:0007669"/>
    <property type="project" value="InterPro"/>
</dbReference>
<name>A0AAD4GUD8_ASPNN</name>
<dbReference type="Pfam" id="PF00657">
    <property type="entry name" value="Lipase_GDSL"/>
    <property type="match status" value="1"/>
</dbReference>